<evidence type="ECO:0000259" key="5">
    <source>
        <dbReference type="PROSITE" id="PS50977"/>
    </source>
</evidence>
<accession>A0ABV3XUU6</accession>
<dbReference type="InterPro" id="IPR036271">
    <property type="entry name" value="Tet_transcr_reg_TetR-rel_C_sf"/>
</dbReference>
<dbReference type="RefSeq" id="WP_245972185.1">
    <property type="nucleotide sequence ID" value="NZ_JBEHHI010000002.1"/>
</dbReference>
<feature type="domain" description="HTH tetR-type" evidence="5">
    <location>
        <begin position="32"/>
        <end position="92"/>
    </location>
</feature>
<feature type="DNA-binding region" description="H-T-H motif" evidence="4">
    <location>
        <begin position="55"/>
        <end position="74"/>
    </location>
</feature>
<sequence>MNPAPSPATTDPQEMAYARVLAAESAARPKGERTRARLLIAACTVLDAEGPQGLSIAAIARAAGLAKGTAYIYFPDLAALLTELLTGFARFVRSCMHQAGRDDPIRDATRAYIALFRENRGLMRCLVHHLDGFPEAQAAFQRLNRDWLETVVAATERKRHGVPHDELMRRAYALGGMVDQYLSSLYLSRDPALVALSRDEAAVLDTLSLIWKRGMTA</sequence>
<dbReference type="Pfam" id="PF00440">
    <property type="entry name" value="TetR_N"/>
    <property type="match status" value="1"/>
</dbReference>
<organism evidence="6 7">
    <name type="scientific">Rhodovulum iodosum</name>
    <dbReference type="NCBI Taxonomy" id="68291"/>
    <lineage>
        <taxon>Bacteria</taxon>
        <taxon>Pseudomonadati</taxon>
        <taxon>Pseudomonadota</taxon>
        <taxon>Alphaproteobacteria</taxon>
        <taxon>Rhodobacterales</taxon>
        <taxon>Paracoccaceae</taxon>
        <taxon>Rhodovulum</taxon>
    </lineage>
</organism>
<evidence type="ECO:0000256" key="1">
    <source>
        <dbReference type="ARBA" id="ARBA00023015"/>
    </source>
</evidence>
<evidence type="ECO:0000313" key="7">
    <source>
        <dbReference type="Proteomes" id="UP001560019"/>
    </source>
</evidence>
<dbReference type="PROSITE" id="PS50977">
    <property type="entry name" value="HTH_TETR_2"/>
    <property type="match status" value="1"/>
</dbReference>
<dbReference type="Gene3D" id="1.10.357.10">
    <property type="entry name" value="Tetracycline Repressor, domain 2"/>
    <property type="match status" value="1"/>
</dbReference>
<dbReference type="InterPro" id="IPR009057">
    <property type="entry name" value="Homeodomain-like_sf"/>
</dbReference>
<name>A0ABV3XUU6_9RHOB</name>
<gene>
    <name evidence="6" type="ORF">Ga0609869_002446</name>
</gene>
<dbReference type="InterPro" id="IPR050109">
    <property type="entry name" value="HTH-type_TetR-like_transc_reg"/>
</dbReference>
<keyword evidence="1" id="KW-0805">Transcription regulation</keyword>
<protein>
    <submittedName>
        <fullName evidence="6">AcrR family transcriptional regulator</fullName>
    </submittedName>
</protein>
<dbReference type="SUPFAM" id="SSF48498">
    <property type="entry name" value="Tetracyclin repressor-like, C-terminal domain"/>
    <property type="match status" value="1"/>
</dbReference>
<dbReference type="Proteomes" id="UP001560019">
    <property type="component" value="Unassembled WGS sequence"/>
</dbReference>
<dbReference type="PANTHER" id="PTHR30055:SF234">
    <property type="entry name" value="HTH-TYPE TRANSCRIPTIONAL REGULATOR BETI"/>
    <property type="match status" value="1"/>
</dbReference>
<evidence type="ECO:0000256" key="4">
    <source>
        <dbReference type="PROSITE-ProRule" id="PRU00335"/>
    </source>
</evidence>
<keyword evidence="2 4" id="KW-0238">DNA-binding</keyword>
<dbReference type="SUPFAM" id="SSF46689">
    <property type="entry name" value="Homeodomain-like"/>
    <property type="match status" value="1"/>
</dbReference>
<keyword evidence="7" id="KW-1185">Reference proteome</keyword>
<dbReference type="EMBL" id="JBEHHI010000002">
    <property type="protein sequence ID" value="MEX5729093.1"/>
    <property type="molecule type" value="Genomic_DNA"/>
</dbReference>
<proteinExistence type="predicted"/>
<evidence type="ECO:0000313" key="6">
    <source>
        <dbReference type="EMBL" id="MEX5729093.1"/>
    </source>
</evidence>
<reference evidence="6 7" key="1">
    <citation type="submission" date="2024-06" db="EMBL/GenBank/DDBJ databases">
        <title>Genome of Rhodovulum iodosum, a marine photoferrotroph.</title>
        <authorList>
            <person name="Bianchini G."/>
            <person name="Nikeleit V."/>
            <person name="Kappler A."/>
            <person name="Bryce C."/>
            <person name="Sanchez-Baracaldo P."/>
        </authorList>
    </citation>
    <scope>NUCLEOTIDE SEQUENCE [LARGE SCALE GENOMIC DNA]</scope>
    <source>
        <strain evidence="6 7">UT/N1</strain>
    </source>
</reference>
<comment type="caution">
    <text evidence="6">The sequence shown here is derived from an EMBL/GenBank/DDBJ whole genome shotgun (WGS) entry which is preliminary data.</text>
</comment>
<keyword evidence="3" id="KW-0804">Transcription</keyword>
<dbReference type="PANTHER" id="PTHR30055">
    <property type="entry name" value="HTH-TYPE TRANSCRIPTIONAL REGULATOR RUTR"/>
    <property type="match status" value="1"/>
</dbReference>
<dbReference type="InterPro" id="IPR001647">
    <property type="entry name" value="HTH_TetR"/>
</dbReference>
<dbReference type="Gene3D" id="1.10.10.60">
    <property type="entry name" value="Homeodomain-like"/>
    <property type="match status" value="1"/>
</dbReference>
<evidence type="ECO:0000256" key="3">
    <source>
        <dbReference type="ARBA" id="ARBA00023163"/>
    </source>
</evidence>
<evidence type="ECO:0000256" key="2">
    <source>
        <dbReference type="ARBA" id="ARBA00023125"/>
    </source>
</evidence>